<gene>
    <name evidence="1" type="ORF">Bpfe_000470</name>
</gene>
<dbReference type="AlphaFoldDB" id="A0AAD8FMI3"/>
<accession>A0AAD8FMI3</accession>
<sequence length="92" mass="10583">MDLGRLSYKTEFITLVRKVDFLLTSRGVTFLWAKAVRDDVLTDSGHSHDNHRGGGKDESKQVWPLKMLHKRLVVESKHYTTYIPESPVNDVD</sequence>
<dbReference type="Proteomes" id="UP001233172">
    <property type="component" value="Unassembled WGS sequence"/>
</dbReference>
<comment type="caution">
    <text evidence="1">The sequence shown here is derived from an EMBL/GenBank/DDBJ whole genome shotgun (WGS) entry which is preliminary data.</text>
</comment>
<protein>
    <submittedName>
        <fullName evidence="1">Uncharacterized protein</fullName>
    </submittedName>
</protein>
<evidence type="ECO:0000313" key="1">
    <source>
        <dbReference type="EMBL" id="KAK0070487.1"/>
    </source>
</evidence>
<organism evidence="1 2">
    <name type="scientific">Biomphalaria pfeifferi</name>
    <name type="common">Bloodfluke planorb</name>
    <name type="synonym">Freshwater snail</name>
    <dbReference type="NCBI Taxonomy" id="112525"/>
    <lineage>
        <taxon>Eukaryota</taxon>
        <taxon>Metazoa</taxon>
        <taxon>Spiralia</taxon>
        <taxon>Lophotrochozoa</taxon>
        <taxon>Mollusca</taxon>
        <taxon>Gastropoda</taxon>
        <taxon>Heterobranchia</taxon>
        <taxon>Euthyneura</taxon>
        <taxon>Panpulmonata</taxon>
        <taxon>Hygrophila</taxon>
        <taxon>Lymnaeoidea</taxon>
        <taxon>Planorbidae</taxon>
        <taxon>Biomphalaria</taxon>
    </lineage>
</organism>
<reference evidence="1" key="2">
    <citation type="submission" date="2023-04" db="EMBL/GenBank/DDBJ databases">
        <authorList>
            <person name="Bu L."/>
            <person name="Lu L."/>
            <person name="Laidemitt M.R."/>
            <person name="Zhang S.M."/>
            <person name="Mutuku M."/>
            <person name="Mkoji G."/>
            <person name="Steinauer M."/>
            <person name="Loker E.S."/>
        </authorList>
    </citation>
    <scope>NUCLEOTIDE SEQUENCE</scope>
    <source>
        <strain evidence="1">KasaAsao</strain>
        <tissue evidence="1">Whole Snail</tissue>
    </source>
</reference>
<proteinExistence type="predicted"/>
<dbReference type="EMBL" id="JASAOG010000001">
    <property type="protein sequence ID" value="KAK0070487.1"/>
    <property type="molecule type" value="Genomic_DNA"/>
</dbReference>
<keyword evidence="2" id="KW-1185">Reference proteome</keyword>
<evidence type="ECO:0000313" key="2">
    <source>
        <dbReference type="Proteomes" id="UP001233172"/>
    </source>
</evidence>
<name>A0AAD8FMI3_BIOPF</name>
<reference evidence="1" key="1">
    <citation type="journal article" date="2023" name="PLoS Negl. Trop. Dis.">
        <title>A genome sequence for Biomphalaria pfeifferi, the major vector snail for the human-infecting parasite Schistosoma mansoni.</title>
        <authorList>
            <person name="Bu L."/>
            <person name="Lu L."/>
            <person name="Laidemitt M.R."/>
            <person name="Zhang S.M."/>
            <person name="Mutuku M."/>
            <person name="Mkoji G."/>
            <person name="Steinauer M."/>
            <person name="Loker E.S."/>
        </authorList>
    </citation>
    <scope>NUCLEOTIDE SEQUENCE</scope>
    <source>
        <strain evidence="1">KasaAsao</strain>
    </source>
</reference>